<evidence type="ECO:0000256" key="2">
    <source>
        <dbReference type="ARBA" id="ARBA00006763"/>
    </source>
</evidence>
<dbReference type="Gene3D" id="3.40.50.450">
    <property type="match status" value="1"/>
</dbReference>
<dbReference type="NCBIfam" id="TIGR00730">
    <property type="entry name" value="Rossman fold protein, TIGR00730 family"/>
    <property type="match status" value="1"/>
</dbReference>
<dbReference type="KEGG" id="sbu:SpiBuddy_0793"/>
<dbReference type="RefSeq" id="WP_013606473.1">
    <property type="nucleotide sequence ID" value="NC_015152.1"/>
</dbReference>
<dbReference type="AlphaFoldDB" id="F0RYC1"/>
<dbReference type="SUPFAM" id="SSF102405">
    <property type="entry name" value="MCP/YpsA-like"/>
    <property type="match status" value="1"/>
</dbReference>
<dbReference type="EMBL" id="CP002541">
    <property type="protein sequence ID" value="ADY12620.1"/>
    <property type="molecule type" value="Genomic_DNA"/>
</dbReference>
<keyword evidence="3" id="KW-0378">Hydrolase</keyword>
<dbReference type="STRING" id="158189.SpiBuddy_0793"/>
<evidence type="ECO:0000313" key="4">
    <source>
        <dbReference type="EMBL" id="ADY12620.1"/>
    </source>
</evidence>
<dbReference type="EC" id="3.2.2.n1" evidence="3"/>
<organism evidence="4 5">
    <name type="scientific">Sphaerochaeta globosa (strain ATCC BAA-1886 / DSM 22777 / Buddy)</name>
    <name type="common">Spirochaeta sp. (strain Buddy)</name>
    <dbReference type="NCBI Taxonomy" id="158189"/>
    <lineage>
        <taxon>Bacteria</taxon>
        <taxon>Pseudomonadati</taxon>
        <taxon>Spirochaetota</taxon>
        <taxon>Spirochaetia</taxon>
        <taxon>Spirochaetales</taxon>
        <taxon>Sphaerochaetaceae</taxon>
        <taxon>Sphaerochaeta</taxon>
    </lineage>
</organism>
<dbReference type="GO" id="GO:0009691">
    <property type="term" value="P:cytokinin biosynthetic process"/>
    <property type="evidence" value="ECO:0007669"/>
    <property type="project" value="UniProtKB-UniRule"/>
</dbReference>
<evidence type="ECO:0000313" key="5">
    <source>
        <dbReference type="Proteomes" id="UP000008466"/>
    </source>
</evidence>
<keyword evidence="3" id="KW-0203">Cytokinin biosynthesis</keyword>
<dbReference type="Pfam" id="PF03641">
    <property type="entry name" value="Lysine_decarbox"/>
    <property type="match status" value="1"/>
</dbReference>
<evidence type="ECO:0000256" key="3">
    <source>
        <dbReference type="RuleBase" id="RU363015"/>
    </source>
</evidence>
<comment type="catalytic activity">
    <reaction evidence="1">
        <text>AMP + H2O = D-ribose 5-phosphate + adenine</text>
        <dbReference type="Rhea" id="RHEA:20129"/>
        <dbReference type="ChEBI" id="CHEBI:15377"/>
        <dbReference type="ChEBI" id="CHEBI:16708"/>
        <dbReference type="ChEBI" id="CHEBI:78346"/>
        <dbReference type="ChEBI" id="CHEBI:456215"/>
        <dbReference type="EC" id="3.2.2.4"/>
    </reaction>
</comment>
<dbReference type="PANTHER" id="PTHR31223:SF70">
    <property type="entry name" value="LOG FAMILY PROTEIN YJL055W"/>
    <property type="match status" value="1"/>
</dbReference>
<dbReference type="Proteomes" id="UP000008466">
    <property type="component" value="Chromosome"/>
</dbReference>
<gene>
    <name evidence="4" type="ordered locus">SpiBuddy_0793</name>
</gene>
<dbReference type="InterPro" id="IPR005269">
    <property type="entry name" value="LOG"/>
</dbReference>
<evidence type="ECO:0000256" key="1">
    <source>
        <dbReference type="ARBA" id="ARBA00000274"/>
    </source>
</evidence>
<protein>
    <recommendedName>
        <fullName evidence="3">Cytokinin riboside 5'-monophosphate phosphoribohydrolase</fullName>
        <ecNumber evidence="3">3.2.2.n1</ecNumber>
    </recommendedName>
</protein>
<sequence>MNTIKTLAVFCGSSEGANPLYKETAQELGKQMHHQHVTLVYGGGNRGLMGIVAESLYSLGGRVIGVLPQALNRSDVRLHQVEERLIVVPTMHERKATMYELADAFVALPGGIGTFEEILEVYTWLQLGYHTKPVALLNIAGFYDSLLAFLEHSVQEGFLKADHFAALIVESDIGKLFEHLQCWEGKLSDKLGR</sequence>
<dbReference type="HOGENOM" id="CLU_058336_4_2_12"/>
<comment type="similarity">
    <text evidence="2 3">Belongs to the LOG family.</text>
</comment>
<name>F0RYC1_SPHGB</name>
<dbReference type="InterPro" id="IPR031100">
    <property type="entry name" value="LOG_fam"/>
</dbReference>
<dbReference type="GO" id="GO:0005829">
    <property type="term" value="C:cytosol"/>
    <property type="evidence" value="ECO:0007669"/>
    <property type="project" value="TreeGrafter"/>
</dbReference>
<accession>F0RYC1</accession>
<keyword evidence="5" id="KW-1185">Reference proteome</keyword>
<proteinExistence type="inferred from homology"/>
<dbReference type="GO" id="GO:0008714">
    <property type="term" value="F:AMP nucleosidase activity"/>
    <property type="evidence" value="ECO:0007669"/>
    <property type="project" value="UniProtKB-EC"/>
</dbReference>
<dbReference type="eggNOG" id="COG1611">
    <property type="taxonomic scope" value="Bacteria"/>
</dbReference>
<reference evidence="5" key="1">
    <citation type="submission" date="2011-02" db="EMBL/GenBank/DDBJ databases">
        <title>Complete sequence of Spirochaeta sp. Buddy.</title>
        <authorList>
            <person name="Lucas S."/>
            <person name="Copeland A."/>
            <person name="Lapidus A."/>
            <person name="Cheng J.-F."/>
            <person name="Goodwin L."/>
            <person name="Pitluck S."/>
            <person name="Zeytun A."/>
            <person name="Detter J.C."/>
            <person name="Han C."/>
            <person name="Tapia R."/>
            <person name="Land M."/>
            <person name="Hauser L."/>
            <person name="Kyrpides N."/>
            <person name="Ivanova N."/>
            <person name="Mikhailova N."/>
            <person name="Pagani I."/>
            <person name="Ritalahti K.M."/>
            <person name="Loeffler F.E."/>
            <person name="Woyke T."/>
        </authorList>
    </citation>
    <scope>NUCLEOTIDE SEQUENCE [LARGE SCALE GENOMIC DNA]</scope>
    <source>
        <strain evidence="5">ATCC BAA-1886 / DSM 22777 / Buddy</strain>
    </source>
</reference>
<dbReference type="PANTHER" id="PTHR31223">
    <property type="entry name" value="LOG FAMILY PROTEIN YJL055W"/>
    <property type="match status" value="1"/>
</dbReference>